<dbReference type="STRING" id="159291.SAMN05920897_10873"/>
<evidence type="ECO:0000313" key="3">
    <source>
        <dbReference type="Proteomes" id="UP000186400"/>
    </source>
</evidence>
<reference evidence="3" key="1">
    <citation type="submission" date="2017-01" db="EMBL/GenBank/DDBJ databases">
        <authorList>
            <person name="Varghese N."/>
            <person name="Submissions S."/>
        </authorList>
    </citation>
    <scope>NUCLEOTIDE SEQUENCE [LARGE SCALE GENOMIC DNA]</scope>
    <source>
        <strain evidence="3">ASpG1</strain>
    </source>
</reference>
<evidence type="ECO:0000256" key="1">
    <source>
        <dbReference type="SAM" id="MobiDB-lite"/>
    </source>
</evidence>
<name>A0A1N6SGE5_9SPIO</name>
<dbReference type="Proteomes" id="UP000186400">
    <property type="component" value="Unassembled WGS sequence"/>
</dbReference>
<evidence type="ECO:0000313" key="2">
    <source>
        <dbReference type="EMBL" id="SIQ40178.1"/>
    </source>
</evidence>
<keyword evidence="3" id="KW-1185">Reference proteome</keyword>
<dbReference type="EMBL" id="FTMS01000008">
    <property type="protein sequence ID" value="SIQ40178.1"/>
    <property type="molecule type" value="Genomic_DNA"/>
</dbReference>
<feature type="compositionally biased region" description="Acidic residues" evidence="1">
    <location>
        <begin position="54"/>
        <end position="64"/>
    </location>
</feature>
<sequence>MGEEMNDFEEDLENLEDYCEEQDRAYLDRLEEEFFQPPSDQGAPMEEKKSPFGELEDLDEIGEG</sequence>
<protein>
    <submittedName>
        <fullName evidence="2">Uncharacterized protein</fullName>
    </submittedName>
</protein>
<gene>
    <name evidence="2" type="ORF">SAMN05920897_10873</name>
</gene>
<feature type="region of interest" description="Disordered" evidence="1">
    <location>
        <begin position="35"/>
        <end position="64"/>
    </location>
</feature>
<proteinExistence type="predicted"/>
<accession>A0A1N6SGE5</accession>
<dbReference type="AlphaFoldDB" id="A0A1N6SGE5"/>
<organism evidence="2 3">
    <name type="scientific">Alkalispirochaeta americana</name>
    <dbReference type="NCBI Taxonomy" id="159291"/>
    <lineage>
        <taxon>Bacteria</taxon>
        <taxon>Pseudomonadati</taxon>
        <taxon>Spirochaetota</taxon>
        <taxon>Spirochaetia</taxon>
        <taxon>Spirochaetales</taxon>
        <taxon>Spirochaetaceae</taxon>
        <taxon>Alkalispirochaeta</taxon>
    </lineage>
</organism>